<sequence>MSSEETRSVVGSEVMPLDYGRMDMESNPSPTSSGRTVEERRDEVMVEEEEEEIPSNILESGGGVDGCYDPDLEIVSEVRGYVSELGSRSSFRGLVGNCNLPHHVLIRPAGVNERACSAPREHWMPIYLHYLIAGLSMRDAEVEQLFAWKAKKTKQNNYKLNEDEVEEVEKLVREDGDVVDISYLTSSKAIEAAELYGPSSLSEAEMDEFTSAVGGLRIPKKPRKKSMTSAAANRGVPEKERLPSTSARAVEVQPRAVPIMGGGEDVSEEVAPLQRKKRRVAEIEARGDEVVEFVPRPSPLETVPEVREREEAEVLGPGRGEELIPPPLPERSLFEAANTTGAKHYLNRTLPEVNDFG</sequence>
<feature type="region of interest" description="Disordered" evidence="1">
    <location>
        <begin position="1"/>
        <end position="60"/>
    </location>
</feature>
<proteinExistence type="predicted"/>
<feature type="region of interest" description="Disordered" evidence="1">
    <location>
        <begin position="220"/>
        <end position="245"/>
    </location>
</feature>
<protein>
    <submittedName>
        <fullName evidence="2">Uncharacterized protein</fullName>
    </submittedName>
</protein>
<dbReference type="EMBL" id="BPVZ01000009">
    <property type="protein sequence ID" value="GKU96130.1"/>
    <property type="molecule type" value="Genomic_DNA"/>
</dbReference>
<reference evidence="2 3" key="1">
    <citation type="journal article" date="2021" name="Commun. Biol.">
        <title>The genome of Shorea leprosula (Dipterocarpaceae) highlights the ecological relevance of drought in aseasonal tropical rainforests.</title>
        <authorList>
            <person name="Ng K.K.S."/>
            <person name="Kobayashi M.J."/>
            <person name="Fawcett J.A."/>
            <person name="Hatakeyama M."/>
            <person name="Paape T."/>
            <person name="Ng C.H."/>
            <person name="Ang C.C."/>
            <person name="Tnah L.H."/>
            <person name="Lee C.T."/>
            <person name="Nishiyama T."/>
            <person name="Sese J."/>
            <person name="O'Brien M.J."/>
            <person name="Copetti D."/>
            <person name="Mohd Noor M.I."/>
            <person name="Ong R.C."/>
            <person name="Putra M."/>
            <person name="Sireger I.Z."/>
            <person name="Indrioko S."/>
            <person name="Kosugi Y."/>
            <person name="Izuno A."/>
            <person name="Isagi Y."/>
            <person name="Lee S.L."/>
            <person name="Shimizu K.K."/>
        </authorList>
    </citation>
    <scope>NUCLEOTIDE SEQUENCE [LARGE SCALE GENOMIC DNA]</scope>
    <source>
        <strain evidence="2">214</strain>
    </source>
</reference>
<feature type="region of interest" description="Disordered" evidence="1">
    <location>
        <begin position="306"/>
        <end position="328"/>
    </location>
</feature>
<organism evidence="2 3">
    <name type="scientific">Rubroshorea leprosula</name>
    <dbReference type="NCBI Taxonomy" id="152421"/>
    <lineage>
        <taxon>Eukaryota</taxon>
        <taxon>Viridiplantae</taxon>
        <taxon>Streptophyta</taxon>
        <taxon>Embryophyta</taxon>
        <taxon>Tracheophyta</taxon>
        <taxon>Spermatophyta</taxon>
        <taxon>Magnoliopsida</taxon>
        <taxon>eudicotyledons</taxon>
        <taxon>Gunneridae</taxon>
        <taxon>Pentapetalae</taxon>
        <taxon>rosids</taxon>
        <taxon>malvids</taxon>
        <taxon>Malvales</taxon>
        <taxon>Dipterocarpaceae</taxon>
        <taxon>Rubroshorea</taxon>
    </lineage>
</organism>
<keyword evidence="3" id="KW-1185">Reference proteome</keyword>
<name>A0AAV5IFT1_9ROSI</name>
<comment type="caution">
    <text evidence="2">The sequence shown here is derived from an EMBL/GenBank/DDBJ whole genome shotgun (WGS) entry which is preliminary data.</text>
</comment>
<dbReference type="Proteomes" id="UP001054252">
    <property type="component" value="Unassembled WGS sequence"/>
</dbReference>
<evidence type="ECO:0000313" key="3">
    <source>
        <dbReference type="Proteomes" id="UP001054252"/>
    </source>
</evidence>
<evidence type="ECO:0000313" key="2">
    <source>
        <dbReference type="EMBL" id="GKU96130.1"/>
    </source>
</evidence>
<dbReference type="AlphaFoldDB" id="A0AAV5IFT1"/>
<gene>
    <name evidence="2" type="ORF">SLEP1_g9400</name>
</gene>
<evidence type="ECO:0000256" key="1">
    <source>
        <dbReference type="SAM" id="MobiDB-lite"/>
    </source>
</evidence>
<accession>A0AAV5IFT1</accession>